<keyword evidence="2" id="KW-1185">Reference proteome</keyword>
<name>A0ABD3CJM1_9LAMI</name>
<protein>
    <submittedName>
        <fullName evidence="1">Uncharacterized protein</fullName>
    </submittedName>
</protein>
<sequence length="49" mass="5517">MMMIGKYDTASKLAEHKCVMTVFKYVAELMEACGLKEHKCVMIGFKDVG</sequence>
<organism evidence="1 2">
    <name type="scientific">Castilleja foliolosa</name>
    <dbReference type="NCBI Taxonomy" id="1961234"/>
    <lineage>
        <taxon>Eukaryota</taxon>
        <taxon>Viridiplantae</taxon>
        <taxon>Streptophyta</taxon>
        <taxon>Embryophyta</taxon>
        <taxon>Tracheophyta</taxon>
        <taxon>Spermatophyta</taxon>
        <taxon>Magnoliopsida</taxon>
        <taxon>eudicotyledons</taxon>
        <taxon>Gunneridae</taxon>
        <taxon>Pentapetalae</taxon>
        <taxon>asterids</taxon>
        <taxon>lamiids</taxon>
        <taxon>Lamiales</taxon>
        <taxon>Orobanchaceae</taxon>
        <taxon>Pedicularideae</taxon>
        <taxon>Castillejinae</taxon>
        <taxon>Castilleja</taxon>
    </lineage>
</organism>
<dbReference type="EMBL" id="JAVIJP010000034">
    <property type="protein sequence ID" value="KAL3629787.1"/>
    <property type="molecule type" value="Genomic_DNA"/>
</dbReference>
<dbReference type="Proteomes" id="UP001632038">
    <property type="component" value="Unassembled WGS sequence"/>
</dbReference>
<evidence type="ECO:0000313" key="1">
    <source>
        <dbReference type="EMBL" id="KAL3629787.1"/>
    </source>
</evidence>
<accession>A0ABD3CJM1</accession>
<reference evidence="2" key="1">
    <citation type="journal article" date="2024" name="IScience">
        <title>Strigolactones Initiate the Formation of Haustorium-like Structures in Castilleja.</title>
        <authorList>
            <person name="Buerger M."/>
            <person name="Peterson D."/>
            <person name="Chory J."/>
        </authorList>
    </citation>
    <scope>NUCLEOTIDE SEQUENCE [LARGE SCALE GENOMIC DNA]</scope>
</reference>
<gene>
    <name evidence="1" type="ORF">CASFOL_027009</name>
</gene>
<proteinExistence type="predicted"/>
<evidence type="ECO:0000313" key="2">
    <source>
        <dbReference type="Proteomes" id="UP001632038"/>
    </source>
</evidence>
<comment type="caution">
    <text evidence="1">The sequence shown here is derived from an EMBL/GenBank/DDBJ whole genome shotgun (WGS) entry which is preliminary data.</text>
</comment>
<dbReference type="AlphaFoldDB" id="A0ABD3CJM1"/>